<dbReference type="InterPro" id="IPR002038">
    <property type="entry name" value="Osteopontin"/>
</dbReference>
<feature type="compositionally biased region" description="Basic and acidic residues" evidence="1">
    <location>
        <begin position="187"/>
        <end position="196"/>
    </location>
</feature>
<protein>
    <submittedName>
        <fullName evidence="2">Uncharacterized protein</fullName>
    </submittedName>
</protein>
<feature type="compositionally biased region" description="Acidic residues" evidence="1">
    <location>
        <begin position="55"/>
        <end position="121"/>
    </location>
</feature>
<name>A0A830HRT4_9CHLO</name>
<keyword evidence="3" id="KW-1185">Reference proteome</keyword>
<evidence type="ECO:0000313" key="3">
    <source>
        <dbReference type="Proteomes" id="UP000660262"/>
    </source>
</evidence>
<dbReference type="GO" id="GO:0007155">
    <property type="term" value="P:cell adhesion"/>
    <property type="evidence" value="ECO:0007669"/>
    <property type="project" value="InterPro"/>
</dbReference>
<evidence type="ECO:0000256" key="1">
    <source>
        <dbReference type="SAM" id="MobiDB-lite"/>
    </source>
</evidence>
<dbReference type="AlphaFoldDB" id="A0A830HRT4"/>
<dbReference type="PRINTS" id="PR00216">
    <property type="entry name" value="OSTEOPONTIN"/>
</dbReference>
<dbReference type="EMBL" id="BNJQ01000024">
    <property type="protein sequence ID" value="GHP09415.1"/>
    <property type="molecule type" value="Genomic_DNA"/>
</dbReference>
<comment type="caution">
    <text evidence="2">The sequence shown here is derived from an EMBL/GenBank/DDBJ whole genome shotgun (WGS) entry which is preliminary data.</text>
</comment>
<reference evidence="2" key="1">
    <citation type="submission" date="2020-10" db="EMBL/GenBank/DDBJ databases">
        <title>Unveiling of a novel bifunctional photoreceptor, Dualchrome1, isolated from a cosmopolitan green alga.</title>
        <authorList>
            <person name="Suzuki S."/>
            <person name="Kawachi M."/>
        </authorList>
    </citation>
    <scope>NUCLEOTIDE SEQUENCE</scope>
    <source>
        <strain evidence="2">NIES 2893</strain>
    </source>
</reference>
<feature type="compositionally biased region" description="Low complexity" evidence="1">
    <location>
        <begin position="159"/>
        <end position="184"/>
    </location>
</feature>
<accession>A0A830HRT4</accession>
<feature type="region of interest" description="Disordered" evidence="1">
    <location>
        <begin position="51"/>
        <end position="196"/>
    </location>
</feature>
<gene>
    <name evidence="2" type="ORF">PPROV_000815000</name>
</gene>
<evidence type="ECO:0000313" key="2">
    <source>
        <dbReference type="EMBL" id="GHP09415.1"/>
    </source>
</evidence>
<proteinExistence type="predicted"/>
<organism evidence="2 3">
    <name type="scientific">Pycnococcus provasolii</name>
    <dbReference type="NCBI Taxonomy" id="41880"/>
    <lineage>
        <taxon>Eukaryota</taxon>
        <taxon>Viridiplantae</taxon>
        <taxon>Chlorophyta</taxon>
        <taxon>Pseudoscourfieldiophyceae</taxon>
        <taxon>Pseudoscourfieldiales</taxon>
        <taxon>Pycnococcaceae</taxon>
        <taxon>Pycnococcus</taxon>
    </lineage>
</organism>
<sequence>MASPAELQQTIIAFVKKGLYADALARTNELLRLEPSNALAHELKPVLEEKIALDLESESESDDDDDNNEVEGDATESGVDEDEDDDDDDDDDDEEEEGGGATENDSDSDESDESDSDDEETAAQYKRLVEGSTNLQFRSRVGGGFSIEPSTSEDGGLNASTASTASASELGATVTAPAPAPANTSMSKEERRRLRDELARQVAHLKLLQEEEEAAKTKTTAAT</sequence>
<dbReference type="Proteomes" id="UP000660262">
    <property type="component" value="Unassembled WGS sequence"/>
</dbReference>